<reference evidence="2 3" key="1">
    <citation type="submission" date="2019-09" db="EMBL/GenBank/DDBJ databases">
        <title>Reversal of blaTEM antimicrobial resistance by CRISPR-Cas9 in clinical E. coli and other Enterobacteriaceae strains.</title>
        <authorList>
            <person name="Tagliaferri T."/>
            <person name="Guimaraes N."/>
            <person name="Pereira M."/>
            <person name="Felicori L."/>
            <person name="Horz H.-P."/>
            <person name="Santos S."/>
            <person name="Mendes T."/>
        </authorList>
    </citation>
    <scope>NUCLEOTIDE SEQUENCE [LARGE SCALE GENOMIC DNA]</scope>
    <source>
        <strain evidence="2 3">E2_blaTEM_MG</strain>
    </source>
</reference>
<name>A0A6L3X3E3_9ENTR</name>
<dbReference type="Proteomes" id="UP000476281">
    <property type="component" value="Unassembled WGS sequence"/>
</dbReference>
<feature type="region of interest" description="Disordered" evidence="1">
    <location>
        <begin position="1"/>
        <end position="30"/>
    </location>
</feature>
<feature type="non-terminal residue" evidence="2">
    <location>
        <position position="41"/>
    </location>
</feature>
<dbReference type="EMBL" id="WBSZ01002200">
    <property type="protein sequence ID" value="KAB2446704.1"/>
    <property type="molecule type" value="Genomic_DNA"/>
</dbReference>
<gene>
    <name evidence="2" type="ORF">F9C29_31990</name>
</gene>
<dbReference type="AlphaFoldDB" id="A0A6L3X3E3"/>
<organism evidence="2 3">
    <name type="scientific">Enterobacter hormaechei</name>
    <dbReference type="NCBI Taxonomy" id="158836"/>
    <lineage>
        <taxon>Bacteria</taxon>
        <taxon>Pseudomonadati</taxon>
        <taxon>Pseudomonadota</taxon>
        <taxon>Gammaproteobacteria</taxon>
        <taxon>Enterobacterales</taxon>
        <taxon>Enterobacteriaceae</taxon>
        <taxon>Enterobacter</taxon>
        <taxon>Enterobacter cloacae complex</taxon>
    </lineage>
</organism>
<evidence type="ECO:0000313" key="2">
    <source>
        <dbReference type="EMBL" id="KAB2446704.1"/>
    </source>
</evidence>
<accession>A0A6L3X3E3</accession>
<sequence>MPRTASAPRSSFPVSHAHHRKDSRMTNTPAMNRYRWYGKLP</sequence>
<proteinExistence type="predicted"/>
<evidence type="ECO:0000313" key="3">
    <source>
        <dbReference type="Proteomes" id="UP000476281"/>
    </source>
</evidence>
<comment type="caution">
    <text evidence="2">The sequence shown here is derived from an EMBL/GenBank/DDBJ whole genome shotgun (WGS) entry which is preliminary data.</text>
</comment>
<evidence type="ECO:0000256" key="1">
    <source>
        <dbReference type="SAM" id="MobiDB-lite"/>
    </source>
</evidence>
<protein>
    <submittedName>
        <fullName evidence="2">Type VI secretion system-associated protein TagF</fullName>
    </submittedName>
</protein>